<keyword evidence="4" id="KW-0732">Signal</keyword>
<gene>
    <name evidence="7" type="ORF">SAMN04488050_1135</name>
</gene>
<protein>
    <submittedName>
        <fullName evidence="7">Putative peptidoglycan binding domain-containing protein</fullName>
    </submittedName>
</protein>
<feature type="signal peptide" evidence="4">
    <location>
        <begin position="1"/>
        <end position="32"/>
    </location>
</feature>
<dbReference type="RefSeq" id="WP_143015417.1">
    <property type="nucleotide sequence ID" value="NZ_FNCL01000013.1"/>
</dbReference>
<feature type="domain" description="Peptidoglycan binding-like" evidence="6">
    <location>
        <begin position="535"/>
        <end position="588"/>
    </location>
</feature>
<reference evidence="8" key="1">
    <citation type="submission" date="2016-10" db="EMBL/GenBank/DDBJ databases">
        <authorList>
            <person name="Varghese N."/>
            <person name="Submissions S."/>
        </authorList>
    </citation>
    <scope>NUCLEOTIDE SEQUENCE [LARGE SCALE GENOMIC DNA]</scope>
    <source>
        <strain evidence="8">DSM 26894</strain>
    </source>
</reference>
<feature type="region of interest" description="Disordered" evidence="2">
    <location>
        <begin position="217"/>
        <end position="247"/>
    </location>
</feature>
<dbReference type="InterPro" id="IPR036365">
    <property type="entry name" value="PGBD-like_sf"/>
</dbReference>
<evidence type="ECO:0000256" key="1">
    <source>
        <dbReference type="ARBA" id="ARBA00009387"/>
    </source>
</evidence>
<organism evidence="7 8">
    <name type="scientific">Alloyangia pacifica</name>
    <dbReference type="NCBI Taxonomy" id="311180"/>
    <lineage>
        <taxon>Bacteria</taxon>
        <taxon>Pseudomonadati</taxon>
        <taxon>Pseudomonadota</taxon>
        <taxon>Alphaproteobacteria</taxon>
        <taxon>Rhodobacterales</taxon>
        <taxon>Roseobacteraceae</taxon>
        <taxon>Alloyangia</taxon>
    </lineage>
</organism>
<keyword evidence="3" id="KW-1133">Transmembrane helix</keyword>
<evidence type="ECO:0000259" key="6">
    <source>
        <dbReference type="Pfam" id="PF01471"/>
    </source>
</evidence>
<feature type="domain" description="Transglycosylase SLT" evidence="5">
    <location>
        <begin position="328"/>
        <end position="435"/>
    </location>
</feature>
<dbReference type="OrthoDB" id="1523598at2"/>
<evidence type="ECO:0000256" key="2">
    <source>
        <dbReference type="SAM" id="MobiDB-lite"/>
    </source>
</evidence>
<accession>A0A1I6VUQ5</accession>
<dbReference type="Proteomes" id="UP000199392">
    <property type="component" value="Unassembled WGS sequence"/>
</dbReference>
<comment type="similarity">
    <text evidence="1">Belongs to the virb1 family.</text>
</comment>
<feature type="compositionally biased region" description="Pro residues" evidence="2">
    <location>
        <begin position="225"/>
        <end position="245"/>
    </location>
</feature>
<dbReference type="SUPFAM" id="SSF53955">
    <property type="entry name" value="Lysozyme-like"/>
    <property type="match status" value="1"/>
</dbReference>
<evidence type="ECO:0000313" key="7">
    <source>
        <dbReference type="EMBL" id="SFT17455.1"/>
    </source>
</evidence>
<proteinExistence type="inferred from homology"/>
<dbReference type="AlphaFoldDB" id="A0A1I6VUQ5"/>
<evidence type="ECO:0000256" key="3">
    <source>
        <dbReference type="SAM" id="Phobius"/>
    </source>
</evidence>
<evidence type="ECO:0000256" key="4">
    <source>
        <dbReference type="SAM" id="SignalP"/>
    </source>
</evidence>
<feature type="transmembrane region" description="Helical" evidence="3">
    <location>
        <begin position="166"/>
        <end position="190"/>
    </location>
</feature>
<dbReference type="Gene3D" id="1.10.530.10">
    <property type="match status" value="1"/>
</dbReference>
<dbReference type="InterPro" id="IPR036366">
    <property type="entry name" value="PGBDSf"/>
</dbReference>
<sequence length="810" mass="87420">MRIPPLVSGLLRSSAPTLLTALALPPPVNAIAASVVSHALERLPGAKPAATASSGAATRAAMTPQQVVESIKENAGDPEIFVALQQAETALQQYELEAGVRFAELELEDRKRASDFQTANQLGDLAFRYGMRLVWIAMGGLLVVVVLLLLVAIGKIPIGNDSFATAAFGLIGTAVGFVNGIAGAVVTFYWGSSQGSKEKSAAMDRSIQKFSEDLGRAAKANAAATPPPAPPGATAPGPSPAPAAPPVLAAEAPMGAELRVSEPTMPAGSELLGEMLPHLCTPHRHFEDAVSWALADGGIRIDGGPPERTPGDPKTIRRIWQEYGDLCARWSKHFQVPVELIIATIATESSGNRAARRPEPQIRDESVGLMQTLVTTARETLGRASLTGDDLLEPSLSIEAGTSYIARQRKSTHFDPPLVAAAYNAGSLRRENAAQNRWLLICYPSKTGEHIDRFLSWFGDAMAVSRDDRWGATTGAPSFAAAVAGMPAGSTAAMIAAAAAPAIPDPAAMLMRPAPLLESFQDSFGYDALVEQTGLVTEIQQRLSAFGYLDPPADGDFGPITRWSMKAFCKTRGLAEQDIFDRDTASALTIPTNGLPDIPRHQTLSWVNRVADYMTAKGFWICRVPECRNIVYLEGANMDGTLNDDRVNVFNDLRLLFWVDGQTGQLQTRAWQATTEPGKFFTDRPLNPLGAARIKFGQYAAWSVGKHHPGKPGEHEALRQTADVSVYRDLNKDHERQGDRVETGIFFINQHWGYDRPEDNIGRTSAGCLVGRTKKGHEEFMTEVKRDPRYKANNGYRFLTTILPAKDVLG</sequence>
<name>A0A1I6VUQ5_9RHOB</name>
<dbReference type="Pfam" id="PF01464">
    <property type="entry name" value="SLT"/>
    <property type="match status" value="1"/>
</dbReference>
<evidence type="ECO:0000259" key="5">
    <source>
        <dbReference type="Pfam" id="PF01464"/>
    </source>
</evidence>
<feature type="chain" id="PRO_5011516458" evidence="4">
    <location>
        <begin position="33"/>
        <end position="810"/>
    </location>
</feature>
<keyword evidence="3" id="KW-0472">Membrane</keyword>
<feature type="transmembrane region" description="Helical" evidence="3">
    <location>
        <begin position="133"/>
        <end position="154"/>
    </location>
</feature>
<dbReference type="Pfam" id="PF01471">
    <property type="entry name" value="PG_binding_1"/>
    <property type="match status" value="1"/>
</dbReference>
<keyword evidence="8" id="KW-1185">Reference proteome</keyword>
<keyword evidence="3" id="KW-0812">Transmembrane</keyword>
<dbReference type="InterPro" id="IPR002477">
    <property type="entry name" value="Peptidoglycan-bd-like"/>
</dbReference>
<dbReference type="InterPro" id="IPR023346">
    <property type="entry name" value="Lysozyme-like_dom_sf"/>
</dbReference>
<dbReference type="STRING" id="311180.SAMN04488050_1135"/>
<evidence type="ECO:0000313" key="8">
    <source>
        <dbReference type="Proteomes" id="UP000199392"/>
    </source>
</evidence>
<dbReference type="EMBL" id="FOZW01000013">
    <property type="protein sequence ID" value="SFT17455.1"/>
    <property type="molecule type" value="Genomic_DNA"/>
</dbReference>
<dbReference type="Gene3D" id="1.10.101.10">
    <property type="entry name" value="PGBD-like superfamily/PGBD"/>
    <property type="match status" value="1"/>
</dbReference>
<dbReference type="SUPFAM" id="SSF47090">
    <property type="entry name" value="PGBD-like"/>
    <property type="match status" value="1"/>
</dbReference>
<dbReference type="InterPro" id="IPR008258">
    <property type="entry name" value="Transglycosylase_SLT_dom_1"/>
</dbReference>